<sequence>MRHAARLAGSILLLLTPAAALAQSGEGALHASLFADFNYQESQRPIAQGFRLGQVAGHLTWGMSDRTTLFTEATATSQSTGLALEFERVLLRYDARDWLKLSAGRGHTPISYWYTSFHHGQWFQSTIARPEMVRGGSPLIPMHFVGVFAEGNVPAGPLVLGYSTGLGNGRGTSIMRGGDAGDANNSRATVLGATVRAPSLAGARIGGAIYNDRLTPSAGIDVRERMLSGHFALERETPELIVEYTAIRHDPSLPVAQAPTTTTAYYAQLAYRLSGRASAWKPYVRFDEVRVPAGDTVFAPLRLSYAGYTTGVRYDVAPTIGLKLEYRGERVEHGPRMRTIAASIAFTMSGHTGHHDADPVITDDGNDGHDGTAAHEGHERHEGHEEGHEGHEGHDTAPSGASHH</sequence>
<dbReference type="Gene3D" id="2.40.160.10">
    <property type="entry name" value="Porin"/>
    <property type="match status" value="1"/>
</dbReference>
<name>W0RCE1_9BACT</name>
<feature type="chain" id="PRO_5004795320" description="Phosphate-selective porin O and P" evidence="2">
    <location>
        <begin position="23"/>
        <end position="404"/>
    </location>
</feature>
<dbReference type="EMBL" id="CP007128">
    <property type="protein sequence ID" value="AHG88461.1"/>
    <property type="molecule type" value="Genomic_DNA"/>
</dbReference>
<keyword evidence="4" id="KW-1185">Reference proteome</keyword>
<evidence type="ECO:0008006" key="5">
    <source>
        <dbReference type="Google" id="ProtNLM"/>
    </source>
</evidence>
<feature type="region of interest" description="Disordered" evidence="1">
    <location>
        <begin position="351"/>
        <end position="404"/>
    </location>
</feature>
<dbReference type="STRING" id="861299.J421_0924"/>
<dbReference type="HOGENOM" id="CLU_681073_0_0_0"/>
<dbReference type="KEGG" id="gba:J421_0924"/>
<dbReference type="InterPro" id="IPR023614">
    <property type="entry name" value="Porin_dom_sf"/>
</dbReference>
<accession>W0RCE1</accession>
<evidence type="ECO:0000313" key="4">
    <source>
        <dbReference type="Proteomes" id="UP000019151"/>
    </source>
</evidence>
<dbReference type="OrthoDB" id="5571598at2"/>
<dbReference type="SUPFAM" id="SSF56935">
    <property type="entry name" value="Porins"/>
    <property type="match status" value="1"/>
</dbReference>
<dbReference type="AlphaFoldDB" id="W0RCE1"/>
<feature type="signal peptide" evidence="2">
    <location>
        <begin position="1"/>
        <end position="22"/>
    </location>
</feature>
<organism evidence="3 4">
    <name type="scientific">Gemmatirosa kalamazoonensis</name>
    <dbReference type="NCBI Taxonomy" id="861299"/>
    <lineage>
        <taxon>Bacteria</taxon>
        <taxon>Pseudomonadati</taxon>
        <taxon>Gemmatimonadota</taxon>
        <taxon>Gemmatimonadia</taxon>
        <taxon>Gemmatimonadales</taxon>
        <taxon>Gemmatimonadaceae</taxon>
        <taxon>Gemmatirosa</taxon>
    </lineage>
</organism>
<dbReference type="InParanoid" id="W0RCE1"/>
<keyword evidence="2" id="KW-0732">Signal</keyword>
<gene>
    <name evidence="3" type="ORF">J421_0924</name>
</gene>
<dbReference type="RefSeq" id="WP_025409997.1">
    <property type="nucleotide sequence ID" value="NZ_CP007128.1"/>
</dbReference>
<feature type="compositionally biased region" description="Basic and acidic residues" evidence="1">
    <location>
        <begin position="366"/>
        <end position="395"/>
    </location>
</feature>
<dbReference type="eggNOG" id="COG2960">
    <property type="taxonomic scope" value="Bacteria"/>
</dbReference>
<dbReference type="Proteomes" id="UP000019151">
    <property type="component" value="Chromosome"/>
</dbReference>
<protein>
    <recommendedName>
        <fullName evidence="5">Phosphate-selective porin O and P</fullName>
    </recommendedName>
</protein>
<reference evidence="3 4" key="1">
    <citation type="journal article" date="2014" name="Genome Announc.">
        <title>Genome Sequence and Methylome of Soil Bacterium Gemmatirosa kalamazoonensis KBS708T, a Member of the Rarely Cultivated Gemmatimonadetes Phylum.</title>
        <authorList>
            <person name="Debruyn J.M."/>
            <person name="Radosevich M."/>
            <person name="Wommack K.E."/>
            <person name="Polson S.W."/>
            <person name="Hauser L.J."/>
            <person name="Fawaz M.N."/>
            <person name="Korlach J."/>
            <person name="Tsai Y.C."/>
        </authorList>
    </citation>
    <scope>NUCLEOTIDE SEQUENCE [LARGE SCALE GENOMIC DNA]</scope>
    <source>
        <strain evidence="3 4">KBS708</strain>
    </source>
</reference>
<evidence type="ECO:0000256" key="2">
    <source>
        <dbReference type="SAM" id="SignalP"/>
    </source>
</evidence>
<proteinExistence type="predicted"/>
<evidence type="ECO:0000256" key="1">
    <source>
        <dbReference type="SAM" id="MobiDB-lite"/>
    </source>
</evidence>
<evidence type="ECO:0000313" key="3">
    <source>
        <dbReference type="EMBL" id="AHG88461.1"/>
    </source>
</evidence>